<dbReference type="Proteomes" id="UP001229421">
    <property type="component" value="Unassembled WGS sequence"/>
</dbReference>
<protein>
    <submittedName>
        <fullName evidence="1">Uncharacterized protein</fullName>
    </submittedName>
</protein>
<sequence>METHPVLRRLYDRTNSDISFLFDFERLCGFHRRSSHLEVEQNCRFMVYVSEFSFSGAVDWENNHLQKRHLVLEVISQITSCS</sequence>
<dbReference type="AlphaFoldDB" id="A0AAD8KUP1"/>
<proteinExistence type="predicted"/>
<gene>
    <name evidence="1" type="ORF">QVD17_16704</name>
</gene>
<evidence type="ECO:0000313" key="2">
    <source>
        <dbReference type="Proteomes" id="UP001229421"/>
    </source>
</evidence>
<dbReference type="EMBL" id="JAUHHV010000004">
    <property type="protein sequence ID" value="KAK1427943.1"/>
    <property type="molecule type" value="Genomic_DNA"/>
</dbReference>
<evidence type="ECO:0000313" key="1">
    <source>
        <dbReference type="EMBL" id="KAK1427943.1"/>
    </source>
</evidence>
<keyword evidence="2" id="KW-1185">Reference proteome</keyword>
<comment type="caution">
    <text evidence="1">The sequence shown here is derived from an EMBL/GenBank/DDBJ whole genome shotgun (WGS) entry which is preliminary data.</text>
</comment>
<organism evidence="1 2">
    <name type="scientific">Tagetes erecta</name>
    <name type="common">African marigold</name>
    <dbReference type="NCBI Taxonomy" id="13708"/>
    <lineage>
        <taxon>Eukaryota</taxon>
        <taxon>Viridiplantae</taxon>
        <taxon>Streptophyta</taxon>
        <taxon>Embryophyta</taxon>
        <taxon>Tracheophyta</taxon>
        <taxon>Spermatophyta</taxon>
        <taxon>Magnoliopsida</taxon>
        <taxon>eudicotyledons</taxon>
        <taxon>Gunneridae</taxon>
        <taxon>Pentapetalae</taxon>
        <taxon>asterids</taxon>
        <taxon>campanulids</taxon>
        <taxon>Asterales</taxon>
        <taxon>Asteraceae</taxon>
        <taxon>Asteroideae</taxon>
        <taxon>Heliantheae alliance</taxon>
        <taxon>Tageteae</taxon>
        <taxon>Tagetes</taxon>
    </lineage>
</organism>
<name>A0AAD8KUP1_TARER</name>
<reference evidence="1" key="1">
    <citation type="journal article" date="2023" name="bioRxiv">
        <title>Improved chromosome-level genome assembly for marigold (Tagetes erecta).</title>
        <authorList>
            <person name="Jiang F."/>
            <person name="Yuan L."/>
            <person name="Wang S."/>
            <person name="Wang H."/>
            <person name="Xu D."/>
            <person name="Wang A."/>
            <person name="Fan W."/>
        </authorList>
    </citation>
    <scope>NUCLEOTIDE SEQUENCE</scope>
    <source>
        <strain evidence="1">WSJ</strain>
        <tissue evidence="1">Leaf</tissue>
    </source>
</reference>
<accession>A0AAD8KUP1</accession>